<keyword evidence="3" id="KW-0731">Sigma factor</keyword>
<dbReference type="InterPro" id="IPR014284">
    <property type="entry name" value="RNA_pol_sigma-70_dom"/>
</dbReference>
<keyword evidence="2" id="KW-0805">Transcription regulation</keyword>
<evidence type="ECO:0000313" key="8">
    <source>
        <dbReference type="EMBL" id="OKL45641.1"/>
    </source>
</evidence>
<dbReference type="PANTHER" id="PTHR43133">
    <property type="entry name" value="RNA POLYMERASE ECF-TYPE SIGMA FACTO"/>
    <property type="match status" value="1"/>
</dbReference>
<dbReference type="InterPro" id="IPR007630">
    <property type="entry name" value="RNA_pol_sigma70_r4"/>
</dbReference>
<name>A0A1U7JLW4_9HYPH</name>
<feature type="domain" description="RNA polymerase sigma-70 region 2" evidence="6">
    <location>
        <begin position="35"/>
        <end position="103"/>
    </location>
</feature>
<gene>
    <name evidence="8" type="ORF">A3843_04480</name>
</gene>
<dbReference type="InterPro" id="IPR013324">
    <property type="entry name" value="RNA_pol_sigma_r3/r4-like"/>
</dbReference>
<evidence type="ECO:0000256" key="1">
    <source>
        <dbReference type="ARBA" id="ARBA00010641"/>
    </source>
</evidence>
<dbReference type="Pfam" id="PF04545">
    <property type="entry name" value="Sigma70_r4"/>
    <property type="match status" value="1"/>
</dbReference>
<feature type="domain" description="RNA polymerase sigma-70 region 4" evidence="7">
    <location>
        <begin position="138"/>
        <end position="187"/>
    </location>
</feature>
<sequence>MEDSGGRGAVVNPNRLSQVLSSFSETQDRGAFRELYDYYGPRLKQFYMKSGTDEATAEEMVQETFVLVWRKAHLYDVTKAAASTWIFTIARNHRIDRIRREKRFVSKDEHYFETELVAEGDQDENVDQPKMSSIIQKALAELPANQAELVKLSFYEEVTHAEIASRLQLPLGTVKSRLRLAFGRLRKKLAEFET</sequence>
<evidence type="ECO:0000259" key="7">
    <source>
        <dbReference type="Pfam" id="PF04545"/>
    </source>
</evidence>
<dbReference type="CDD" id="cd06171">
    <property type="entry name" value="Sigma70_r4"/>
    <property type="match status" value="1"/>
</dbReference>
<keyword evidence="5" id="KW-0804">Transcription</keyword>
<dbReference type="Proteomes" id="UP000185783">
    <property type="component" value="Unassembled WGS sequence"/>
</dbReference>
<reference evidence="8 9" key="1">
    <citation type="submission" date="2016-03" db="EMBL/GenBank/DDBJ databases">
        <title>Genome sequence of Nesiotobacter sp. nov., a moderately halophilic alphaproteobacterium isolated from the Yellow Sea, China.</title>
        <authorList>
            <person name="Zhang G."/>
            <person name="Zhang R."/>
        </authorList>
    </citation>
    <scope>NUCLEOTIDE SEQUENCE [LARGE SCALE GENOMIC DNA]</scope>
    <source>
        <strain evidence="8 9">WB1-6</strain>
    </source>
</reference>
<keyword evidence="9" id="KW-1185">Reference proteome</keyword>
<evidence type="ECO:0000256" key="4">
    <source>
        <dbReference type="ARBA" id="ARBA00023125"/>
    </source>
</evidence>
<dbReference type="InterPro" id="IPR007627">
    <property type="entry name" value="RNA_pol_sigma70_r2"/>
</dbReference>
<dbReference type="Gene3D" id="1.10.10.10">
    <property type="entry name" value="Winged helix-like DNA-binding domain superfamily/Winged helix DNA-binding domain"/>
    <property type="match status" value="1"/>
</dbReference>
<dbReference type="GO" id="GO:0003677">
    <property type="term" value="F:DNA binding"/>
    <property type="evidence" value="ECO:0007669"/>
    <property type="project" value="UniProtKB-KW"/>
</dbReference>
<dbReference type="NCBIfam" id="TIGR02937">
    <property type="entry name" value="sigma70-ECF"/>
    <property type="match status" value="1"/>
</dbReference>
<dbReference type="Pfam" id="PF04542">
    <property type="entry name" value="Sigma70_r2"/>
    <property type="match status" value="1"/>
</dbReference>
<dbReference type="InterPro" id="IPR013325">
    <property type="entry name" value="RNA_pol_sigma_r2"/>
</dbReference>
<dbReference type="SUPFAM" id="SSF88946">
    <property type="entry name" value="Sigma2 domain of RNA polymerase sigma factors"/>
    <property type="match status" value="1"/>
</dbReference>
<dbReference type="STRING" id="197461.A3843_04480"/>
<organism evidence="8 9">
    <name type="scientific">Pseudovibrio exalbescens</name>
    <dbReference type="NCBI Taxonomy" id="197461"/>
    <lineage>
        <taxon>Bacteria</taxon>
        <taxon>Pseudomonadati</taxon>
        <taxon>Pseudomonadota</taxon>
        <taxon>Alphaproteobacteria</taxon>
        <taxon>Hyphomicrobiales</taxon>
        <taxon>Stappiaceae</taxon>
        <taxon>Pseudovibrio</taxon>
    </lineage>
</organism>
<dbReference type="InterPro" id="IPR036388">
    <property type="entry name" value="WH-like_DNA-bd_sf"/>
</dbReference>
<evidence type="ECO:0000256" key="5">
    <source>
        <dbReference type="ARBA" id="ARBA00023163"/>
    </source>
</evidence>
<evidence type="ECO:0000256" key="3">
    <source>
        <dbReference type="ARBA" id="ARBA00023082"/>
    </source>
</evidence>
<keyword evidence="4" id="KW-0238">DNA-binding</keyword>
<dbReference type="InterPro" id="IPR039425">
    <property type="entry name" value="RNA_pol_sigma-70-like"/>
</dbReference>
<dbReference type="GO" id="GO:0006352">
    <property type="term" value="P:DNA-templated transcription initiation"/>
    <property type="evidence" value="ECO:0007669"/>
    <property type="project" value="InterPro"/>
</dbReference>
<evidence type="ECO:0000256" key="2">
    <source>
        <dbReference type="ARBA" id="ARBA00023015"/>
    </source>
</evidence>
<dbReference type="AlphaFoldDB" id="A0A1U7JLW4"/>
<evidence type="ECO:0000259" key="6">
    <source>
        <dbReference type="Pfam" id="PF04542"/>
    </source>
</evidence>
<protein>
    <submittedName>
        <fullName evidence="8">RNA polymerase subunit sigma-70</fullName>
    </submittedName>
</protein>
<dbReference type="GO" id="GO:0016987">
    <property type="term" value="F:sigma factor activity"/>
    <property type="evidence" value="ECO:0007669"/>
    <property type="project" value="UniProtKB-KW"/>
</dbReference>
<comment type="caution">
    <text evidence="8">The sequence shown here is derived from an EMBL/GenBank/DDBJ whole genome shotgun (WGS) entry which is preliminary data.</text>
</comment>
<proteinExistence type="inferred from homology"/>
<comment type="similarity">
    <text evidence="1">Belongs to the sigma-70 factor family. ECF subfamily.</text>
</comment>
<dbReference type="SUPFAM" id="SSF88659">
    <property type="entry name" value="Sigma3 and sigma4 domains of RNA polymerase sigma factors"/>
    <property type="match status" value="1"/>
</dbReference>
<accession>A0A1U7JLW4</accession>
<dbReference type="PANTHER" id="PTHR43133:SF62">
    <property type="entry name" value="RNA POLYMERASE SIGMA FACTOR SIGZ"/>
    <property type="match status" value="1"/>
</dbReference>
<evidence type="ECO:0000313" key="9">
    <source>
        <dbReference type="Proteomes" id="UP000185783"/>
    </source>
</evidence>
<dbReference type="EMBL" id="LVVZ01000005">
    <property type="protein sequence ID" value="OKL45641.1"/>
    <property type="molecule type" value="Genomic_DNA"/>
</dbReference>
<dbReference type="Gene3D" id="1.10.1740.10">
    <property type="match status" value="1"/>
</dbReference>